<feature type="transmembrane region" description="Helical" evidence="8">
    <location>
        <begin position="774"/>
        <end position="793"/>
    </location>
</feature>
<gene>
    <name evidence="9" type="ORF">TCAL_12618</name>
</gene>
<evidence type="ECO:0000256" key="3">
    <source>
        <dbReference type="ARBA" id="ARBA00022475"/>
    </source>
</evidence>
<keyword evidence="3" id="KW-1003">Cell membrane</keyword>
<evidence type="ECO:0000256" key="4">
    <source>
        <dbReference type="ARBA" id="ARBA00022692"/>
    </source>
</evidence>
<dbReference type="GO" id="GO:0005886">
    <property type="term" value="C:plasma membrane"/>
    <property type="evidence" value="ECO:0007669"/>
    <property type="project" value="UniProtKB-SubCell"/>
</dbReference>
<feature type="transmembrane region" description="Helical" evidence="8">
    <location>
        <begin position="415"/>
        <end position="433"/>
    </location>
</feature>
<proteinExistence type="predicted"/>
<evidence type="ECO:0000256" key="6">
    <source>
        <dbReference type="ARBA" id="ARBA00023136"/>
    </source>
</evidence>
<comment type="subcellular location">
    <subcellularLocation>
        <location evidence="1">Cell membrane</location>
        <topology evidence="1">Multi-pass membrane protein</topology>
    </subcellularLocation>
</comment>
<feature type="compositionally biased region" description="Polar residues" evidence="7">
    <location>
        <begin position="1"/>
        <end position="16"/>
    </location>
</feature>
<feature type="transmembrane region" description="Helical" evidence="8">
    <location>
        <begin position="159"/>
        <end position="178"/>
    </location>
</feature>
<feature type="transmembrane region" description="Helical" evidence="8">
    <location>
        <begin position="300"/>
        <end position="322"/>
    </location>
</feature>
<evidence type="ECO:0000256" key="8">
    <source>
        <dbReference type="SAM" id="Phobius"/>
    </source>
</evidence>
<feature type="transmembrane region" description="Helical" evidence="8">
    <location>
        <begin position="215"/>
        <end position="233"/>
    </location>
</feature>
<dbReference type="GO" id="GO:0022857">
    <property type="term" value="F:transmembrane transporter activity"/>
    <property type="evidence" value="ECO:0007669"/>
    <property type="project" value="InterPro"/>
</dbReference>
<dbReference type="PANTHER" id="PTHR30047">
    <property type="entry name" value="HIGH-AFFINITY CHOLINE TRANSPORT PROTEIN-RELATED"/>
    <property type="match status" value="1"/>
</dbReference>
<feature type="transmembrane region" description="Helical" evidence="8">
    <location>
        <begin position="582"/>
        <end position="602"/>
    </location>
</feature>
<evidence type="ECO:0000313" key="10">
    <source>
        <dbReference type="Proteomes" id="UP000318571"/>
    </source>
</evidence>
<organism evidence="9 10">
    <name type="scientific">Tigriopus californicus</name>
    <name type="common">Marine copepod</name>
    <dbReference type="NCBI Taxonomy" id="6832"/>
    <lineage>
        <taxon>Eukaryota</taxon>
        <taxon>Metazoa</taxon>
        <taxon>Ecdysozoa</taxon>
        <taxon>Arthropoda</taxon>
        <taxon>Crustacea</taxon>
        <taxon>Multicrustacea</taxon>
        <taxon>Hexanauplia</taxon>
        <taxon>Copepoda</taxon>
        <taxon>Harpacticoida</taxon>
        <taxon>Harpacticidae</taxon>
        <taxon>Tigriopus</taxon>
    </lineage>
</organism>
<protein>
    <submittedName>
        <fullName evidence="9">Uncharacterized protein</fullName>
    </submittedName>
</protein>
<feature type="transmembrane region" description="Helical" evidence="8">
    <location>
        <begin position="749"/>
        <end position="768"/>
    </location>
</feature>
<feature type="compositionally biased region" description="Basic and acidic residues" evidence="7">
    <location>
        <begin position="17"/>
        <end position="28"/>
    </location>
</feature>
<dbReference type="Proteomes" id="UP000318571">
    <property type="component" value="Chromosome 1"/>
</dbReference>
<evidence type="ECO:0000256" key="7">
    <source>
        <dbReference type="SAM" id="MobiDB-lite"/>
    </source>
</evidence>
<evidence type="ECO:0000256" key="5">
    <source>
        <dbReference type="ARBA" id="ARBA00022989"/>
    </source>
</evidence>
<accession>A0A553NS16</accession>
<dbReference type="OrthoDB" id="1045822at2759"/>
<keyword evidence="2" id="KW-0813">Transport</keyword>
<dbReference type="EMBL" id="VCGU01000010">
    <property type="protein sequence ID" value="TRY68223.1"/>
    <property type="molecule type" value="Genomic_DNA"/>
</dbReference>
<dbReference type="AlphaFoldDB" id="A0A553NS16"/>
<feature type="transmembrane region" description="Helical" evidence="8">
    <location>
        <begin position="334"/>
        <end position="358"/>
    </location>
</feature>
<dbReference type="Pfam" id="PF02028">
    <property type="entry name" value="BCCT"/>
    <property type="match status" value="2"/>
</dbReference>
<feature type="transmembrane region" description="Helical" evidence="8">
    <location>
        <begin position="118"/>
        <end position="138"/>
    </location>
</feature>
<dbReference type="InterPro" id="IPR018093">
    <property type="entry name" value="BCCT_CS"/>
</dbReference>
<keyword evidence="5 8" id="KW-1133">Transmembrane helix</keyword>
<feature type="region of interest" description="Disordered" evidence="7">
    <location>
        <begin position="834"/>
        <end position="856"/>
    </location>
</feature>
<comment type="caution">
    <text evidence="9">The sequence shown here is derived from an EMBL/GenBank/DDBJ whole genome shotgun (WGS) entry which is preliminary data.</text>
</comment>
<dbReference type="PANTHER" id="PTHR30047:SF7">
    <property type="entry name" value="HIGH-AFFINITY CHOLINE TRANSPORT PROTEIN"/>
    <property type="match status" value="1"/>
</dbReference>
<feature type="transmembrane region" description="Helical" evidence="8">
    <location>
        <begin position="657"/>
        <end position="677"/>
    </location>
</feature>
<dbReference type="STRING" id="6832.A0A553NS16"/>
<feature type="compositionally biased region" description="Basic and acidic residues" evidence="7">
    <location>
        <begin position="834"/>
        <end position="848"/>
    </location>
</feature>
<feature type="region of interest" description="Disordered" evidence="7">
    <location>
        <begin position="1"/>
        <end position="45"/>
    </location>
</feature>
<evidence type="ECO:0000313" key="9">
    <source>
        <dbReference type="EMBL" id="TRY68223.1"/>
    </source>
</evidence>
<keyword evidence="4 8" id="KW-0812">Transmembrane</keyword>
<evidence type="ECO:0000256" key="2">
    <source>
        <dbReference type="ARBA" id="ARBA00022448"/>
    </source>
</evidence>
<reference evidence="9 10" key="1">
    <citation type="journal article" date="2018" name="Nat. Ecol. Evol.">
        <title>Genomic signatures of mitonuclear coevolution across populations of Tigriopus californicus.</title>
        <authorList>
            <person name="Barreto F.S."/>
            <person name="Watson E.T."/>
            <person name="Lima T.G."/>
            <person name="Willett C.S."/>
            <person name="Edmands S."/>
            <person name="Li W."/>
            <person name="Burton R.S."/>
        </authorList>
    </citation>
    <scope>NUCLEOTIDE SEQUENCE [LARGE SCALE GENOMIC DNA]</scope>
    <source>
        <strain evidence="9 10">San Diego</strain>
    </source>
</reference>
<dbReference type="OMA" id="VHAWAIY"/>
<sequence length="880" mass="97913">MEMKTTSNATLVNQESPKFEDSNYREYPESAEQPDQPQEDVHHSSPYKNPDFPHSYGFKEDKSLWTKFTVPIFGEIRFNPIVSFTAIIIIWAFVALCGSLGELVPFNAWKSWLVDHFTWLYIGIQDGWAVFMIVLYTSKYSGIKLGKSDDKPEYSDSTWFMMLFACGIGTGLFFYGVAEPLFHYVGPNRYTADPTTPENTLAQIAINLTLFHWGIHGWIVYSLVGLLLALLAYRENLPMTMKSCFYPLLGDRIFGWMGDLIDVVSIITTLFGVCTSLGLGTRQLNVGLTMLNSDIPADDLTIQIIIIWCITAVATISTVSGVGMGIRRLSETCFMVGMFLMIVALLVDDTFFILNLYVQSLGYYIQWIIQLGFHTDAWEQLDTMPSESHAIQTRWLPEGVTTNSGPSDWIDNWTMFYWGWWISWCPFVGMFIAKISKGRTIKQFINGTLTAPVLYTFFWMVIFGGAGLRLERGAQGNGYCCPDSQGWVQNVSSVETIIKERGLVNQTVAANSSYFLCEGGDCGSCAYTVLDRYDENNQTYGLLLTDYQNLDQDFGSVSPGRKLARISCHSIEQMWFDLMRSYGDIGGFLSIFSLLGIILYFVTSSDSGSLVIDCLSANGDPDPPRLQRVFWALMEGATATALLVAGGKDGLTALQSAGLLSGLPYIALVTLICVSIWRTCQVAAGDLDPEGPTFAIGLYDPFACQPYHEIAKNLEATFKLFLGFLKNIILAPLTVAQAHGRVTGNSNPWAMKILLCLSLGLFVVLHLLQLVFDGAWAMAWFFYLVFAAVACTVRMEVRERFQIHGSAFEDLFVALILYPNCALQMDLTTQILEDDPKGGKSGTEDAHTPRMTRGSSPTIEIVGLKANGNDNPAFQIGIEK</sequence>
<evidence type="ECO:0000256" key="1">
    <source>
        <dbReference type="ARBA" id="ARBA00004651"/>
    </source>
</evidence>
<feature type="transmembrane region" description="Helical" evidence="8">
    <location>
        <begin position="81"/>
        <end position="106"/>
    </location>
</feature>
<keyword evidence="6 8" id="KW-0472">Membrane</keyword>
<name>A0A553NS16_TIGCA</name>
<dbReference type="PROSITE" id="PS01303">
    <property type="entry name" value="BCCT"/>
    <property type="match status" value="1"/>
</dbReference>
<dbReference type="InterPro" id="IPR000060">
    <property type="entry name" value="BCCT_transptr"/>
</dbReference>
<keyword evidence="10" id="KW-1185">Reference proteome</keyword>